<dbReference type="Proteomes" id="UP000236182">
    <property type="component" value="Unassembled WGS sequence"/>
</dbReference>
<dbReference type="EMBL" id="PPEI02000003">
    <property type="protein sequence ID" value="PWN64572.1"/>
    <property type="molecule type" value="Genomic_DNA"/>
</dbReference>
<evidence type="ECO:0000256" key="1">
    <source>
        <dbReference type="SAM" id="Coils"/>
    </source>
</evidence>
<accession>A0A316WT07</accession>
<proteinExistence type="predicted"/>
<evidence type="ECO:0000256" key="2">
    <source>
        <dbReference type="SAM" id="MobiDB-lite"/>
    </source>
</evidence>
<feature type="coiled-coil region" evidence="1">
    <location>
        <begin position="972"/>
        <end position="1007"/>
    </location>
</feature>
<dbReference type="AlphaFoldDB" id="A0A316WT07"/>
<keyword evidence="4" id="KW-1185">Reference proteome</keyword>
<feature type="compositionally biased region" description="Polar residues" evidence="2">
    <location>
        <begin position="651"/>
        <end position="662"/>
    </location>
</feature>
<name>A0A316WT07_9FLAO</name>
<feature type="region of interest" description="Disordered" evidence="2">
    <location>
        <begin position="565"/>
        <end position="586"/>
    </location>
</feature>
<dbReference type="OrthoDB" id="8563833at2"/>
<reference evidence="3" key="1">
    <citation type="submission" date="2018-04" db="EMBL/GenBank/DDBJ databases">
        <title>Draft Genome Sequences of Chryseobacterium lactis NCTC11390T isolated from milk, Chryseobacterium oncorhynchi 701B-08T from rainbow trout, and Chryseobacterium viscerum 687B-08T from diseased fish.</title>
        <authorList>
            <person name="Jeong J.-J."/>
            <person name="Lee Y.J."/>
            <person name="Pathiraja D."/>
            <person name="Park B."/>
            <person name="Choi I.-G."/>
            <person name="Kim K.D."/>
        </authorList>
    </citation>
    <scope>NUCLEOTIDE SEQUENCE [LARGE SCALE GENOMIC DNA]</scope>
    <source>
        <strain evidence="3">701B-08</strain>
    </source>
</reference>
<comment type="caution">
    <text evidence="3">The sequence shown here is derived from an EMBL/GenBank/DDBJ whole genome shotgun (WGS) entry which is preliminary data.</text>
</comment>
<feature type="region of interest" description="Disordered" evidence="2">
    <location>
        <begin position="625"/>
        <end position="671"/>
    </location>
</feature>
<evidence type="ECO:0000313" key="3">
    <source>
        <dbReference type="EMBL" id="PWN64572.1"/>
    </source>
</evidence>
<keyword evidence="1" id="KW-0175">Coiled coil</keyword>
<gene>
    <name evidence="3" type="ORF">C1638_011835</name>
</gene>
<dbReference type="RefSeq" id="WP_109621191.1">
    <property type="nucleotide sequence ID" value="NZ_PPEI02000003.1"/>
</dbReference>
<protein>
    <submittedName>
        <fullName evidence="3">Uncharacterized protein</fullName>
    </submittedName>
</protein>
<organism evidence="3 4">
    <name type="scientific">Chryseobacterium oncorhynchi</name>
    <dbReference type="NCBI Taxonomy" id="741074"/>
    <lineage>
        <taxon>Bacteria</taxon>
        <taxon>Pseudomonadati</taxon>
        <taxon>Bacteroidota</taxon>
        <taxon>Flavobacteriia</taxon>
        <taxon>Flavobacteriales</taxon>
        <taxon>Weeksellaceae</taxon>
        <taxon>Chryseobacterium group</taxon>
        <taxon>Chryseobacterium</taxon>
    </lineage>
</organism>
<sequence>MATNDTTNNASQTLFRFVSLRNPQLTETKTVNLGFIHKASELASAFDAAVNPKDTALKKFKALEDAAKSFNTAGYQSEKEIETGPLSEILKIGRKIAKKETISVSDEIIAKSLYNSSSIQSKMGQVWDNLIYQTVTQNNFYVKEALVHILKAIHFGYVCDLPITPELIKINGDNLKAKALAAKVVLPMKFFGDGYEGENIPQNPTGNAFQVNVSKIGDGVINGTDIPLSIQHQLKAEGDKISELTQLNFEEQGLTKLKSDLEKIQTLYVKSKNKTYDTAYAAYKEQYKKETDAYNAQLKEIKSQIKEGMTKEQIDALYQALLPLEIPPFEFIYKDQLNFEDFKSKLSLESLKLFINIFAELESGELPADGFDFSSITVLSDRKLKLGDAVVEMIDFYDTYTEVFEKLNEELTENTQQLFQKSPLQEQKYLNLGNVLVPVSNSRSNLSQIISKTYYLKASYDAIAARTPASLTFYYQAESNSWGLGSAQVTAITDLGTFEETYSNIGIVDNKVTFPPILVDQFGKLIKSLDIQIFFNNGKRATVKYTDLQVDQPYTGILYSEESITKDSKNSEDGNQTPKPGTFSPKHFGVKRLGIADYLKVVQSTHAYVPGEVTHIENVMAKEFKQKSTRRLRRSEVQTTLSKSTERETLSDTTSTTRNDMQSEVAKELDKQQSIEAHTRFTAEGGRWTLEVGGSYANNTAQHDSTRQAVTKSQEITEKATERILTKVAEERIEKIIEEFEENNAHGFDNRNGNKHVVGVYRWVDKKMKNQIYNYGKRTMFEFMVPEPAQLHRLAMAATVTESLTAPIDPRIAPSPRTMADSKSATVGQLQEWASYYNVKLTELIESTKKFTTGVNWNKLDGNNQYQHITIDIPVNYQASHVKMWYGFEKDVKGIARIFSSDFAGGMPQLIETYSNNDDRIAEYTPQNVKGAYDFVYQGHNIDSINFNFEVTCKLSDEYMDVWKQENFDAIIKAYQSAYDAFLEKQKELEKKTKEEQEKNKENLNSNNFYRSMESVILKHNCIAYLLQDYGALGKNLTNSAKTMQDFSIILDDNLDQYTALAKFMEQAFEWSIMDYTFYPYYWANREEWQKMYLSNSTDPLFRNFLQAGMARVIVTVNPGFEDAVQFFMSTGRIWNGGEVPVIGDPLYLSIVDEMREPVGLKQGKAWITTLPTSLNILQEDSAGLKTLTALPFTKENPEEFEVPSDVVTETEFSIIDAQLNSGDDKFVDKIQLNNGFLELTTDDNPKEVIASLPLSDLKKALQ</sequence>
<evidence type="ECO:0000313" key="4">
    <source>
        <dbReference type="Proteomes" id="UP000236182"/>
    </source>
</evidence>